<accession>A0ABR2N1W1</accession>
<sequence length="170" mass="19674">MWKRKWRRARPRVFRWRGEGGEVVVGRREGGQGMASATGYHRMGKEVGLRSGLGMVKEERRRRQRRLTGVTPEARWAIEHVVISTREAVQLLPRSPQILSAQIKLIESYKLKWEKICQEPNISLRILPDHLETRKESLAEEAMSTIDHLSSTDDVNILENAIKRLPFLPD</sequence>
<dbReference type="Proteomes" id="UP001412067">
    <property type="component" value="Unassembled WGS sequence"/>
</dbReference>
<reference evidence="1 2" key="1">
    <citation type="journal article" date="2022" name="Nat. Plants">
        <title>Genomes of leafy and leafless Platanthera orchids illuminate the evolution of mycoheterotrophy.</title>
        <authorList>
            <person name="Li M.H."/>
            <person name="Liu K.W."/>
            <person name="Li Z."/>
            <person name="Lu H.C."/>
            <person name="Ye Q.L."/>
            <person name="Zhang D."/>
            <person name="Wang J.Y."/>
            <person name="Li Y.F."/>
            <person name="Zhong Z.M."/>
            <person name="Liu X."/>
            <person name="Yu X."/>
            <person name="Liu D.K."/>
            <person name="Tu X.D."/>
            <person name="Liu B."/>
            <person name="Hao Y."/>
            <person name="Liao X.Y."/>
            <person name="Jiang Y.T."/>
            <person name="Sun W.H."/>
            <person name="Chen J."/>
            <person name="Chen Y.Q."/>
            <person name="Ai Y."/>
            <person name="Zhai J.W."/>
            <person name="Wu S.S."/>
            <person name="Zhou Z."/>
            <person name="Hsiao Y.Y."/>
            <person name="Wu W.L."/>
            <person name="Chen Y.Y."/>
            <person name="Lin Y.F."/>
            <person name="Hsu J.L."/>
            <person name="Li C.Y."/>
            <person name="Wang Z.W."/>
            <person name="Zhao X."/>
            <person name="Zhong W.Y."/>
            <person name="Ma X.K."/>
            <person name="Ma L."/>
            <person name="Huang J."/>
            <person name="Chen G.Z."/>
            <person name="Huang M.Z."/>
            <person name="Huang L."/>
            <person name="Peng D.H."/>
            <person name="Luo Y.B."/>
            <person name="Zou S.Q."/>
            <person name="Chen S.P."/>
            <person name="Lan S."/>
            <person name="Tsai W.C."/>
            <person name="Van de Peer Y."/>
            <person name="Liu Z.J."/>
        </authorList>
    </citation>
    <scope>NUCLEOTIDE SEQUENCE [LARGE SCALE GENOMIC DNA]</scope>
    <source>
        <strain evidence="1">Lor288</strain>
    </source>
</reference>
<gene>
    <name evidence="1" type="ORF">KSP40_PGU021737</name>
</gene>
<organism evidence="1 2">
    <name type="scientific">Platanthera guangdongensis</name>
    <dbReference type="NCBI Taxonomy" id="2320717"/>
    <lineage>
        <taxon>Eukaryota</taxon>
        <taxon>Viridiplantae</taxon>
        <taxon>Streptophyta</taxon>
        <taxon>Embryophyta</taxon>
        <taxon>Tracheophyta</taxon>
        <taxon>Spermatophyta</taxon>
        <taxon>Magnoliopsida</taxon>
        <taxon>Liliopsida</taxon>
        <taxon>Asparagales</taxon>
        <taxon>Orchidaceae</taxon>
        <taxon>Orchidoideae</taxon>
        <taxon>Orchideae</taxon>
        <taxon>Orchidinae</taxon>
        <taxon>Platanthera</taxon>
    </lineage>
</organism>
<comment type="caution">
    <text evidence="1">The sequence shown here is derived from an EMBL/GenBank/DDBJ whole genome shotgun (WGS) entry which is preliminary data.</text>
</comment>
<name>A0ABR2N1W1_9ASPA</name>
<dbReference type="EMBL" id="JBBWWR010000002">
    <property type="protein sequence ID" value="KAK8970484.1"/>
    <property type="molecule type" value="Genomic_DNA"/>
</dbReference>
<protein>
    <submittedName>
        <fullName evidence="1">Uncharacterized protein</fullName>
    </submittedName>
</protein>
<proteinExistence type="predicted"/>
<evidence type="ECO:0000313" key="2">
    <source>
        <dbReference type="Proteomes" id="UP001412067"/>
    </source>
</evidence>
<evidence type="ECO:0000313" key="1">
    <source>
        <dbReference type="EMBL" id="KAK8970484.1"/>
    </source>
</evidence>
<keyword evidence="2" id="KW-1185">Reference proteome</keyword>